<keyword evidence="5" id="KW-0255">Endonuclease</keyword>
<evidence type="ECO:0000256" key="3">
    <source>
        <dbReference type="ARBA" id="ARBA00022695"/>
    </source>
</evidence>
<keyword evidence="1" id="KW-0645">Protease</keyword>
<organism evidence="10 11">
    <name type="scientific">Araneus ventricosus</name>
    <name type="common">Orbweaver spider</name>
    <name type="synonym">Epeira ventricosa</name>
    <dbReference type="NCBI Taxonomy" id="182803"/>
    <lineage>
        <taxon>Eukaryota</taxon>
        <taxon>Metazoa</taxon>
        <taxon>Ecdysozoa</taxon>
        <taxon>Arthropoda</taxon>
        <taxon>Chelicerata</taxon>
        <taxon>Arachnida</taxon>
        <taxon>Araneae</taxon>
        <taxon>Araneomorphae</taxon>
        <taxon>Entelegynae</taxon>
        <taxon>Araneoidea</taxon>
        <taxon>Araneidae</taxon>
        <taxon>Araneus</taxon>
    </lineage>
</organism>
<evidence type="ECO:0000259" key="9">
    <source>
        <dbReference type="PROSITE" id="PS50878"/>
    </source>
</evidence>
<dbReference type="AlphaFoldDB" id="A0A4Y2VW21"/>
<keyword evidence="6" id="KW-0378">Hydrolase</keyword>
<dbReference type="CDD" id="cd01647">
    <property type="entry name" value="RT_LTR"/>
    <property type="match status" value="1"/>
</dbReference>
<dbReference type="GO" id="GO:0006508">
    <property type="term" value="P:proteolysis"/>
    <property type="evidence" value="ECO:0007669"/>
    <property type="project" value="UniProtKB-KW"/>
</dbReference>
<dbReference type="Gene3D" id="3.30.70.270">
    <property type="match status" value="2"/>
</dbReference>
<dbReference type="PROSITE" id="PS50878">
    <property type="entry name" value="RT_POL"/>
    <property type="match status" value="1"/>
</dbReference>
<reference evidence="10 11" key="1">
    <citation type="journal article" date="2019" name="Sci. Rep.">
        <title>Orb-weaving spider Araneus ventricosus genome elucidates the spidroin gene catalogue.</title>
        <authorList>
            <person name="Kono N."/>
            <person name="Nakamura H."/>
            <person name="Ohtoshi R."/>
            <person name="Moran D.A.P."/>
            <person name="Shinohara A."/>
            <person name="Yoshida Y."/>
            <person name="Fujiwara M."/>
            <person name="Mori M."/>
            <person name="Tomita M."/>
            <person name="Arakawa K."/>
        </authorList>
    </citation>
    <scope>NUCLEOTIDE SEQUENCE [LARGE SCALE GENOMIC DNA]</scope>
</reference>
<dbReference type="FunFam" id="3.10.20.370:FF:000001">
    <property type="entry name" value="Retrovirus-related Pol polyprotein from transposon 17.6-like protein"/>
    <property type="match status" value="1"/>
</dbReference>
<keyword evidence="2" id="KW-0808">Transferase</keyword>
<evidence type="ECO:0000256" key="4">
    <source>
        <dbReference type="ARBA" id="ARBA00022722"/>
    </source>
</evidence>
<evidence type="ECO:0000256" key="8">
    <source>
        <dbReference type="ARBA" id="ARBA00023268"/>
    </source>
</evidence>
<dbReference type="SUPFAM" id="SSF56672">
    <property type="entry name" value="DNA/RNA polymerases"/>
    <property type="match status" value="1"/>
</dbReference>
<dbReference type="Pfam" id="PF00078">
    <property type="entry name" value="RVT_1"/>
    <property type="match status" value="1"/>
</dbReference>
<sequence>MAKVIFSKIDLKRAYHQIPVEQSDIPKTAVITPIGLFEYLYMPFGLRNAGQTFQRFIDIIIYLGIPCFAYLDDILVASSDKQSPHSDLQKVFECLNERGLDLNTNKCIFGIRELLFLGYLINSEGIKPDPNKVLALANYPKPTTPRALRRFSAMVNFYRRFIPHAALQEAELYDLIKNRKKNDSKPLQRNEVTTKAFETCKDSISKAALLAQPHPDGKLALFVDASDVGIGAVLQQIGRDIKPLPFFSHRLTPTETRYSTYDRELLAVYSAIKHFSYTLEGCELTVYTDRKPSTFTLHQKHDKISPRQQRRLDFISQFTPDIRFISGSDNFFADAFSRISEIPIPSEINYTAMAEAQRTDKELE</sequence>
<evidence type="ECO:0000256" key="5">
    <source>
        <dbReference type="ARBA" id="ARBA00022759"/>
    </source>
</evidence>
<feature type="domain" description="Reverse transcriptase" evidence="9">
    <location>
        <begin position="1"/>
        <end position="121"/>
    </location>
</feature>
<dbReference type="InterPro" id="IPR043128">
    <property type="entry name" value="Rev_trsase/Diguanyl_cyclase"/>
</dbReference>
<dbReference type="PANTHER" id="PTHR37984:SF5">
    <property type="entry name" value="PROTEIN NYNRIN-LIKE"/>
    <property type="match status" value="1"/>
</dbReference>
<keyword evidence="7" id="KW-0695">RNA-directed DNA polymerase</keyword>
<dbReference type="Gene3D" id="3.10.10.10">
    <property type="entry name" value="HIV Type 1 Reverse Transcriptase, subunit A, domain 1"/>
    <property type="match status" value="1"/>
</dbReference>
<dbReference type="CDD" id="cd09274">
    <property type="entry name" value="RNase_HI_RT_Ty3"/>
    <property type="match status" value="1"/>
</dbReference>
<dbReference type="Gene3D" id="3.10.20.370">
    <property type="match status" value="1"/>
</dbReference>
<evidence type="ECO:0000256" key="1">
    <source>
        <dbReference type="ARBA" id="ARBA00022670"/>
    </source>
</evidence>
<evidence type="ECO:0000313" key="11">
    <source>
        <dbReference type="Proteomes" id="UP000499080"/>
    </source>
</evidence>
<keyword evidence="11" id="KW-1185">Reference proteome</keyword>
<dbReference type="GO" id="GO:0008233">
    <property type="term" value="F:peptidase activity"/>
    <property type="evidence" value="ECO:0007669"/>
    <property type="project" value="UniProtKB-KW"/>
</dbReference>
<dbReference type="InterPro" id="IPR041577">
    <property type="entry name" value="RT_RNaseH_2"/>
</dbReference>
<keyword evidence="3" id="KW-0548">Nucleotidyltransferase</keyword>
<dbReference type="InterPro" id="IPR050951">
    <property type="entry name" value="Retrovirus_Pol_polyprotein"/>
</dbReference>
<dbReference type="Proteomes" id="UP000499080">
    <property type="component" value="Unassembled WGS sequence"/>
</dbReference>
<accession>A0A4Y2VW21</accession>
<protein>
    <submittedName>
        <fullName evidence="10">Retrovirus-related Pol polyprotein from transposon 17.6</fullName>
    </submittedName>
</protein>
<evidence type="ECO:0000256" key="7">
    <source>
        <dbReference type="ARBA" id="ARBA00022918"/>
    </source>
</evidence>
<dbReference type="Pfam" id="PF17919">
    <property type="entry name" value="RT_RNaseH_2"/>
    <property type="match status" value="1"/>
</dbReference>
<keyword evidence="4" id="KW-0540">Nuclease</keyword>
<dbReference type="EMBL" id="BGPR01052050">
    <property type="protein sequence ID" value="GBO28932.1"/>
    <property type="molecule type" value="Genomic_DNA"/>
</dbReference>
<keyword evidence="8" id="KW-0511">Multifunctional enzyme</keyword>
<evidence type="ECO:0000256" key="2">
    <source>
        <dbReference type="ARBA" id="ARBA00022679"/>
    </source>
</evidence>
<comment type="caution">
    <text evidence="10">The sequence shown here is derived from an EMBL/GenBank/DDBJ whole genome shotgun (WGS) entry which is preliminary data.</text>
</comment>
<dbReference type="GO" id="GO:0003964">
    <property type="term" value="F:RNA-directed DNA polymerase activity"/>
    <property type="evidence" value="ECO:0007669"/>
    <property type="project" value="UniProtKB-KW"/>
</dbReference>
<proteinExistence type="predicted"/>
<dbReference type="GO" id="GO:0004519">
    <property type="term" value="F:endonuclease activity"/>
    <property type="evidence" value="ECO:0007669"/>
    <property type="project" value="UniProtKB-KW"/>
</dbReference>
<dbReference type="PANTHER" id="PTHR37984">
    <property type="entry name" value="PROTEIN CBG26694"/>
    <property type="match status" value="1"/>
</dbReference>
<dbReference type="InterPro" id="IPR000477">
    <property type="entry name" value="RT_dom"/>
</dbReference>
<dbReference type="InterPro" id="IPR043502">
    <property type="entry name" value="DNA/RNA_pol_sf"/>
</dbReference>
<dbReference type="OrthoDB" id="41323at2759"/>
<name>A0A4Y2VW21_ARAVE</name>
<evidence type="ECO:0000256" key="6">
    <source>
        <dbReference type="ARBA" id="ARBA00022801"/>
    </source>
</evidence>
<dbReference type="FunFam" id="3.10.10.10:FF:000007">
    <property type="entry name" value="Retrovirus-related Pol polyprotein from transposon 17.6-like Protein"/>
    <property type="match status" value="1"/>
</dbReference>
<gene>
    <name evidence="10" type="primary">pol_2474</name>
    <name evidence="10" type="ORF">AVEN_223142_1</name>
</gene>
<evidence type="ECO:0000313" key="10">
    <source>
        <dbReference type="EMBL" id="GBO28932.1"/>
    </source>
</evidence>